<evidence type="ECO:0000256" key="4">
    <source>
        <dbReference type="ARBA" id="ARBA00022790"/>
    </source>
</evidence>
<keyword evidence="3" id="KW-0963">Cytoplasm</keyword>
<protein>
    <submittedName>
        <fullName evidence="7">COP9 signalosome</fullName>
    </submittedName>
</protein>
<dbReference type="GO" id="GO:0008180">
    <property type="term" value="C:COP9 signalosome"/>
    <property type="evidence" value="ECO:0007669"/>
    <property type="project" value="UniProtKB-KW"/>
</dbReference>
<dbReference type="InterPro" id="IPR033464">
    <property type="entry name" value="CSN8_PSD8_EIF3K"/>
</dbReference>
<evidence type="ECO:0000256" key="5">
    <source>
        <dbReference type="ARBA" id="ARBA00023242"/>
    </source>
</evidence>
<dbReference type="AlphaFoldDB" id="A0A2I2F0B6"/>
<dbReference type="GO" id="GO:0010387">
    <property type="term" value="P:COP9 signalosome assembly"/>
    <property type="evidence" value="ECO:0007669"/>
    <property type="project" value="InterPro"/>
</dbReference>
<organism evidence="7 8">
    <name type="scientific">Aspergillus candidus</name>
    <dbReference type="NCBI Taxonomy" id="41067"/>
    <lineage>
        <taxon>Eukaryota</taxon>
        <taxon>Fungi</taxon>
        <taxon>Dikarya</taxon>
        <taxon>Ascomycota</taxon>
        <taxon>Pezizomycotina</taxon>
        <taxon>Eurotiomycetes</taxon>
        <taxon>Eurotiomycetidae</taxon>
        <taxon>Eurotiales</taxon>
        <taxon>Aspergillaceae</taxon>
        <taxon>Aspergillus</taxon>
        <taxon>Aspergillus subgen. Circumdati</taxon>
    </lineage>
</organism>
<evidence type="ECO:0000256" key="3">
    <source>
        <dbReference type="ARBA" id="ARBA00022490"/>
    </source>
</evidence>
<evidence type="ECO:0000313" key="8">
    <source>
        <dbReference type="Proteomes" id="UP000234585"/>
    </source>
</evidence>
<dbReference type="GeneID" id="36521427"/>
<proteinExistence type="predicted"/>
<dbReference type="OrthoDB" id="5351233at2759"/>
<dbReference type="PANTHER" id="PTHR13339:SF0">
    <property type="entry name" value="COP9 SIGNALOSOME COMPLEX SUBUNIT 8"/>
    <property type="match status" value="1"/>
</dbReference>
<dbReference type="Pfam" id="PF10075">
    <property type="entry name" value="CSN8_PSD8_EIF3K"/>
    <property type="match status" value="1"/>
</dbReference>
<evidence type="ECO:0000256" key="2">
    <source>
        <dbReference type="ARBA" id="ARBA00004496"/>
    </source>
</evidence>
<dbReference type="PANTHER" id="PTHR13339">
    <property type="entry name" value="COP9 SIGNALOSOME COMPLEX SUBUNIT 8"/>
    <property type="match status" value="1"/>
</dbReference>
<evidence type="ECO:0000313" key="7">
    <source>
        <dbReference type="EMBL" id="PLB34065.1"/>
    </source>
</evidence>
<gene>
    <name evidence="7" type="ORF">BDW47DRAFT_112918</name>
</gene>
<dbReference type="RefSeq" id="XP_024668077.1">
    <property type="nucleotide sequence ID" value="XM_024814267.1"/>
</dbReference>
<comment type="subcellular location">
    <subcellularLocation>
        <location evidence="2">Cytoplasm</location>
    </subcellularLocation>
    <subcellularLocation>
        <location evidence="1">Nucleus</location>
    </subcellularLocation>
</comment>
<evidence type="ECO:0000256" key="1">
    <source>
        <dbReference type="ARBA" id="ARBA00004123"/>
    </source>
</evidence>
<keyword evidence="4" id="KW-0736">Signalosome</keyword>
<feature type="domain" description="CSN8/PSMD8/EIF3K" evidence="6">
    <location>
        <begin position="51"/>
        <end position="194"/>
    </location>
</feature>
<accession>A0A2I2F0B6</accession>
<dbReference type="EMBL" id="KZ559187">
    <property type="protein sequence ID" value="PLB34065.1"/>
    <property type="molecule type" value="Genomic_DNA"/>
</dbReference>
<name>A0A2I2F0B6_ASPCN</name>
<evidence type="ECO:0000259" key="6">
    <source>
        <dbReference type="Pfam" id="PF10075"/>
    </source>
</evidence>
<keyword evidence="8" id="KW-1185">Reference proteome</keyword>
<dbReference type="GO" id="GO:0005737">
    <property type="term" value="C:cytoplasm"/>
    <property type="evidence" value="ECO:0007669"/>
    <property type="project" value="UniProtKB-SubCell"/>
</dbReference>
<reference evidence="7 8" key="1">
    <citation type="submission" date="2017-12" db="EMBL/GenBank/DDBJ databases">
        <authorList>
            <consortium name="DOE Joint Genome Institute"/>
            <person name="Haridas S."/>
            <person name="Kjaerbolling I."/>
            <person name="Vesth T.C."/>
            <person name="Frisvad J.C."/>
            <person name="Nybo J.L."/>
            <person name="Theobald S."/>
            <person name="Kuo A."/>
            <person name="Bowyer P."/>
            <person name="Matsuda Y."/>
            <person name="Mondo S."/>
            <person name="Lyhne E.K."/>
            <person name="Kogle M.E."/>
            <person name="Clum A."/>
            <person name="Lipzen A."/>
            <person name="Salamov A."/>
            <person name="Ngan C.Y."/>
            <person name="Daum C."/>
            <person name="Chiniquy J."/>
            <person name="Barry K."/>
            <person name="LaButti K."/>
            <person name="Simmons B.A."/>
            <person name="Magnuson J.K."/>
            <person name="Mortensen U.H."/>
            <person name="Larsen T.O."/>
            <person name="Grigoriev I.V."/>
            <person name="Baker S.E."/>
            <person name="Andersen M.R."/>
            <person name="Nordberg H.P."/>
            <person name="Cantor M.N."/>
            <person name="Hua S.X."/>
        </authorList>
    </citation>
    <scope>NUCLEOTIDE SEQUENCE [LARGE SCALE GENOMIC DNA]</scope>
    <source>
        <strain evidence="7 8">CBS 102.13</strain>
    </source>
</reference>
<dbReference type="Proteomes" id="UP000234585">
    <property type="component" value="Unassembled WGS sequence"/>
</dbReference>
<dbReference type="GO" id="GO:0000338">
    <property type="term" value="P:protein deneddylation"/>
    <property type="evidence" value="ECO:0007669"/>
    <property type="project" value="InterPro"/>
</dbReference>
<sequence>MNQTSLSLEQISTALTEAANPSDLYDTLAKYESPALFLSTTNDKESEVLSVFYSTFFFSHLLTDQTYEARAMTQRMPQGLAQKDPSLQNCLTLLRAVWQQNHEQVYRILRDLPWPESLKSVVQSYDTYFQEKTLKEVSHAYEAIKPAAAAGYMGLDQSAAEKGDPAVLQKFTACGWTWDEQAGLLYPKPAEEAPQQDDGKLYHDVSQILAMLGKGGSR</sequence>
<dbReference type="InterPro" id="IPR033205">
    <property type="entry name" value="COP9_CSN8"/>
</dbReference>
<dbReference type="STRING" id="41067.A0A2I2F0B6"/>
<keyword evidence="5" id="KW-0539">Nucleus</keyword>